<dbReference type="AlphaFoldDB" id="A0A1N6IWP3"/>
<evidence type="ECO:0000313" key="1">
    <source>
        <dbReference type="EMBL" id="SIO36463.1"/>
    </source>
</evidence>
<dbReference type="Proteomes" id="UP000185003">
    <property type="component" value="Unassembled WGS sequence"/>
</dbReference>
<sequence length="33" mass="4304">MFKQPFIIDKIYFEYFLIRFSFEENYNFSIHYL</sequence>
<name>A0A1N6IWP3_9BACT</name>
<protein>
    <submittedName>
        <fullName evidence="1">Uncharacterized protein</fullName>
    </submittedName>
</protein>
<keyword evidence="2" id="KW-1185">Reference proteome</keyword>
<evidence type="ECO:0000313" key="2">
    <source>
        <dbReference type="Proteomes" id="UP000185003"/>
    </source>
</evidence>
<dbReference type="EMBL" id="FSRA01000002">
    <property type="protein sequence ID" value="SIO36463.1"/>
    <property type="molecule type" value="Genomic_DNA"/>
</dbReference>
<reference evidence="1 2" key="1">
    <citation type="submission" date="2016-11" db="EMBL/GenBank/DDBJ databases">
        <authorList>
            <person name="Jaros S."/>
            <person name="Januszkiewicz K."/>
            <person name="Wedrychowicz H."/>
        </authorList>
    </citation>
    <scope>NUCLEOTIDE SEQUENCE [LARGE SCALE GENOMIC DNA]</scope>
    <source>
        <strain evidence="1 2">DSM 24787</strain>
    </source>
</reference>
<gene>
    <name evidence="1" type="ORF">SAMN04488055_3416</name>
</gene>
<organism evidence="1 2">
    <name type="scientific">Chitinophaga niabensis</name>
    <dbReference type="NCBI Taxonomy" id="536979"/>
    <lineage>
        <taxon>Bacteria</taxon>
        <taxon>Pseudomonadati</taxon>
        <taxon>Bacteroidota</taxon>
        <taxon>Chitinophagia</taxon>
        <taxon>Chitinophagales</taxon>
        <taxon>Chitinophagaceae</taxon>
        <taxon>Chitinophaga</taxon>
    </lineage>
</organism>
<accession>A0A1N6IWP3</accession>
<proteinExistence type="predicted"/>